<dbReference type="InterPro" id="IPR036049">
    <property type="entry name" value="Ribosomal_uL29_sf"/>
</dbReference>
<dbReference type="EMBL" id="JAGQLL010000025">
    <property type="protein sequence ID" value="MCA9380016.1"/>
    <property type="molecule type" value="Genomic_DNA"/>
</dbReference>
<dbReference type="AlphaFoldDB" id="A0A955I8Z4"/>
<proteinExistence type="inferred from homology"/>
<organism evidence="7 8">
    <name type="scientific">Candidatus Dojkabacteria bacterium</name>
    <dbReference type="NCBI Taxonomy" id="2099670"/>
    <lineage>
        <taxon>Bacteria</taxon>
        <taxon>Candidatus Dojkabacteria</taxon>
    </lineage>
</organism>
<dbReference type="HAMAP" id="MF_00374">
    <property type="entry name" value="Ribosomal_uL29"/>
    <property type="match status" value="1"/>
</dbReference>
<gene>
    <name evidence="5 7" type="primary">rpmC</name>
    <name evidence="7" type="ORF">KC675_02440</name>
</gene>
<dbReference type="GO" id="GO:1990904">
    <property type="term" value="C:ribonucleoprotein complex"/>
    <property type="evidence" value="ECO:0007669"/>
    <property type="project" value="UniProtKB-KW"/>
</dbReference>
<accession>A0A955I8Z4</accession>
<dbReference type="GO" id="GO:0005840">
    <property type="term" value="C:ribosome"/>
    <property type="evidence" value="ECO:0007669"/>
    <property type="project" value="UniProtKB-KW"/>
</dbReference>
<dbReference type="Pfam" id="PF00831">
    <property type="entry name" value="Ribosomal_L29"/>
    <property type="match status" value="1"/>
</dbReference>
<protein>
    <recommendedName>
        <fullName evidence="4 5">Large ribosomal subunit protein uL29</fullName>
    </recommendedName>
</protein>
<comment type="caution">
    <text evidence="7">The sequence shown here is derived from an EMBL/GenBank/DDBJ whole genome shotgun (WGS) entry which is preliminary data.</text>
</comment>
<dbReference type="InterPro" id="IPR001854">
    <property type="entry name" value="Ribosomal_uL29"/>
</dbReference>
<evidence type="ECO:0000256" key="3">
    <source>
        <dbReference type="ARBA" id="ARBA00023274"/>
    </source>
</evidence>
<evidence type="ECO:0000256" key="1">
    <source>
        <dbReference type="ARBA" id="ARBA00009254"/>
    </source>
</evidence>
<evidence type="ECO:0000256" key="6">
    <source>
        <dbReference type="SAM" id="MobiDB-lite"/>
    </source>
</evidence>
<keyword evidence="2 5" id="KW-0689">Ribosomal protein</keyword>
<evidence type="ECO:0000256" key="2">
    <source>
        <dbReference type="ARBA" id="ARBA00022980"/>
    </source>
</evidence>
<dbReference type="NCBIfam" id="TIGR00012">
    <property type="entry name" value="L29"/>
    <property type="match status" value="1"/>
</dbReference>
<reference evidence="7" key="2">
    <citation type="journal article" date="2021" name="Microbiome">
        <title>Successional dynamics and alternative stable states in a saline activated sludge microbial community over 9 years.</title>
        <authorList>
            <person name="Wang Y."/>
            <person name="Ye J."/>
            <person name="Ju F."/>
            <person name="Liu L."/>
            <person name="Boyd J.A."/>
            <person name="Deng Y."/>
            <person name="Parks D.H."/>
            <person name="Jiang X."/>
            <person name="Yin X."/>
            <person name="Woodcroft B.J."/>
            <person name="Tyson G.W."/>
            <person name="Hugenholtz P."/>
            <person name="Polz M.F."/>
            <person name="Zhang T."/>
        </authorList>
    </citation>
    <scope>NUCLEOTIDE SEQUENCE</scope>
    <source>
        <strain evidence="7">HKST-UBA15</strain>
    </source>
</reference>
<evidence type="ECO:0000313" key="8">
    <source>
        <dbReference type="Proteomes" id="UP000745577"/>
    </source>
</evidence>
<comment type="similarity">
    <text evidence="1 5">Belongs to the universal ribosomal protein uL29 family.</text>
</comment>
<evidence type="ECO:0000256" key="5">
    <source>
        <dbReference type="HAMAP-Rule" id="MF_00374"/>
    </source>
</evidence>
<dbReference type="Proteomes" id="UP000745577">
    <property type="component" value="Unassembled WGS sequence"/>
</dbReference>
<dbReference type="SUPFAM" id="SSF46561">
    <property type="entry name" value="Ribosomal protein L29 (L29p)"/>
    <property type="match status" value="1"/>
</dbReference>
<name>A0A955I8Z4_9BACT</name>
<feature type="region of interest" description="Disordered" evidence="6">
    <location>
        <begin position="71"/>
        <end position="111"/>
    </location>
</feature>
<evidence type="ECO:0000256" key="4">
    <source>
        <dbReference type="ARBA" id="ARBA00035204"/>
    </source>
</evidence>
<dbReference type="GO" id="GO:0006412">
    <property type="term" value="P:translation"/>
    <property type="evidence" value="ECO:0007669"/>
    <property type="project" value="UniProtKB-UniRule"/>
</dbReference>
<dbReference type="GO" id="GO:0003735">
    <property type="term" value="F:structural constituent of ribosome"/>
    <property type="evidence" value="ECO:0007669"/>
    <property type="project" value="InterPro"/>
</dbReference>
<keyword evidence="3 5" id="KW-0687">Ribonucleoprotein</keyword>
<evidence type="ECO:0000313" key="7">
    <source>
        <dbReference type="EMBL" id="MCA9380016.1"/>
    </source>
</evidence>
<reference evidence="7" key="1">
    <citation type="submission" date="2020-04" db="EMBL/GenBank/DDBJ databases">
        <authorList>
            <person name="Zhang T."/>
        </authorList>
    </citation>
    <scope>NUCLEOTIDE SEQUENCE</scope>
    <source>
        <strain evidence="7">HKST-UBA15</strain>
    </source>
</reference>
<dbReference type="Gene3D" id="1.10.287.310">
    <property type="match status" value="1"/>
</dbReference>
<sequence length="111" mass="13168">MNKTKLKTMELKELQTRQEKVSKELADLRYDVRIGQEKDYSQINKKRKEVATIKTLVKEIELGLHAPVKKVETEKKEVKKETKKESKKEEKKVKEEKKEVEVKTKKKKADK</sequence>